<dbReference type="Proteomes" id="UP000516305">
    <property type="component" value="Chromosome"/>
</dbReference>
<evidence type="ECO:0000313" key="2">
    <source>
        <dbReference type="EMBL" id="QNR24856.1"/>
    </source>
</evidence>
<feature type="signal peptide" evidence="1">
    <location>
        <begin position="1"/>
        <end position="19"/>
    </location>
</feature>
<reference evidence="2 3" key="1">
    <citation type="submission" date="2020-08" db="EMBL/GenBank/DDBJ databases">
        <title>Croceimicrobium hydrocarbonivorans gen. nov., sp. nov., a novel marine bacterium isolated from a bacterial consortium that degrades polyethylene terephthalate.</title>
        <authorList>
            <person name="Liu R."/>
        </authorList>
    </citation>
    <scope>NUCLEOTIDE SEQUENCE [LARGE SCALE GENOMIC DNA]</scope>
    <source>
        <strain evidence="2 3">A20-9</strain>
    </source>
</reference>
<evidence type="ECO:0000313" key="3">
    <source>
        <dbReference type="Proteomes" id="UP000516305"/>
    </source>
</evidence>
<dbReference type="KEGG" id="chyd:H4K34_03165"/>
<keyword evidence="1" id="KW-0732">Signal</keyword>
<accession>A0A7H0VGK8</accession>
<proteinExistence type="predicted"/>
<dbReference type="RefSeq" id="WP_210759383.1">
    <property type="nucleotide sequence ID" value="NZ_CP060139.1"/>
</dbReference>
<keyword evidence="3" id="KW-1185">Reference proteome</keyword>
<organism evidence="2 3">
    <name type="scientific">Croceimicrobium hydrocarbonivorans</name>
    <dbReference type="NCBI Taxonomy" id="2761580"/>
    <lineage>
        <taxon>Bacteria</taxon>
        <taxon>Pseudomonadati</taxon>
        <taxon>Bacteroidota</taxon>
        <taxon>Flavobacteriia</taxon>
        <taxon>Flavobacteriales</taxon>
        <taxon>Owenweeksiaceae</taxon>
        <taxon>Croceimicrobium</taxon>
    </lineage>
</organism>
<dbReference type="EMBL" id="CP060139">
    <property type="protein sequence ID" value="QNR24856.1"/>
    <property type="molecule type" value="Genomic_DNA"/>
</dbReference>
<protein>
    <submittedName>
        <fullName evidence="2">Uncharacterized protein</fullName>
    </submittedName>
</protein>
<sequence>MTLVRCFFFLLIFQFTAKAQWQSLGPAKVNEQEAFWYFHDPMEAFAHKFEAEIKEDSTFKHWEQYASFRIGQALFLLETAASDGQYIYFLLAPKVEGDSSFNQLLVFEAPQKLIPPYFDDLEKRNNFLKEQLNFGPDYWFYSTMMQGRAKQNLGEVYEINGMAYPVMDGMQIRQQMKAMAEAYLQGK</sequence>
<feature type="chain" id="PRO_5028918063" evidence="1">
    <location>
        <begin position="20"/>
        <end position="187"/>
    </location>
</feature>
<gene>
    <name evidence="2" type="ORF">H4K34_03165</name>
</gene>
<evidence type="ECO:0000256" key="1">
    <source>
        <dbReference type="SAM" id="SignalP"/>
    </source>
</evidence>
<name>A0A7H0VGK8_9FLAO</name>
<dbReference type="AlphaFoldDB" id="A0A7H0VGK8"/>